<dbReference type="GO" id="GO:0016491">
    <property type="term" value="F:oxidoreductase activity"/>
    <property type="evidence" value="ECO:0007669"/>
    <property type="project" value="InterPro"/>
</dbReference>
<feature type="region of interest" description="Disordered" evidence="1">
    <location>
        <begin position="459"/>
        <end position="478"/>
    </location>
</feature>
<feature type="compositionally biased region" description="Polar residues" evidence="1">
    <location>
        <begin position="459"/>
        <end position="472"/>
    </location>
</feature>
<dbReference type="PANTHER" id="PTHR11695">
    <property type="entry name" value="ALCOHOL DEHYDROGENASE RELATED"/>
    <property type="match status" value="1"/>
</dbReference>
<dbReference type="Gene3D" id="3.40.50.720">
    <property type="entry name" value="NAD(P)-binding Rossmann-like Domain"/>
    <property type="match status" value="2"/>
</dbReference>
<dbReference type="AlphaFoldDB" id="A0A8K0NWZ2"/>
<protein>
    <recommendedName>
        <fullName evidence="2">Enoyl reductase (ER) domain-containing protein</fullName>
    </recommendedName>
</protein>
<name>A0A8K0NWZ2_LADFU</name>
<evidence type="ECO:0000313" key="4">
    <source>
        <dbReference type="Proteomes" id="UP000792457"/>
    </source>
</evidence>
<evidence type="ECO:0000313" key="3">
    <source>
        <dbReference type="EMBL" id="KAG8224767.1"/>
    </source>
</evidence>
<reference evidence="3" key="2">
    <citation type="submission" date="2017-10" db="EMBL/GenBank/DDBJ databases">
        <title>Ladona fulva Genome sequencing and assembly.</title>
        <authorList>
            <person name="Murali S."/>
            <person name="Richards S."/>
            <person name="Bandaranaike D."/>
            <person name="Bellair M."/>
            <person name="Blankenburg K."/>
            <person name="Chao H."/>
            <person name="Dinh H."/>
            <person name="Doddapaneni H."/>
            <person name="Dugan-Rocha S."/>
            <person name="Elkadiri S."/>
            <person name="Gnanaolivu R."/>
            <person name="Hernandez B."/>
            <person name="Skinner E."/>
            <person name="Javaid M."/>
            <person name="Lee S."/>
            <person name="Li M."/>
            <person name="Ming W."/>
            <person name="Munidasa M."/>
            <person name="Muniz J."/>
            <person name="Nguyen L."/>
            <person name="Hughes D."/>
            <person name="Osuji N."/>
            <person name="Pu L.-L."/>
            <person name="Puazo M."/>
            <person name="Qu C."/>
            <person name="Quiroz J."/>
            <person name="Raj R."/>
            <person name="Weissenberger G."/>
            <person name="Xin Y."/>
            <person name="Zou X."/>
            <person name="Han Y."/>
            <person name="Worley K."/>
            <person name="Muzny D."/>
            <person name="Gibbs R."/>
        </authorList>
    </citation>
    <scope>NUCLEOTIDE SEQUENCE</scope>
    <source>
        <strain evidence="3">Sampled in the wild</strain>
    </source>
</reference>
<dbReference type="SUPFAM" id="SSF50129">
    <property type="entry name" value="GroES-like"/>
    <property type="match status" value="1"/>
</dbReference>
<dbReference type="Proteomes" id="UP000792457">
    <property type="component" value="Unassembled WGS sequence"/>
</dbReference>
<organism evidence="3 4">
    <name type="scientific">Ladona fulva</name>
    <name type="common">Scarce chaser dragonfly</name>
    <name type="synonym">Libellula fulva</name>
    <dbReference type="NCBI Taxonomy" id="123851"/>
    <lineage>
        <taxon>Eukaryota</taxon>
        <taxon>Metazoa</taxon>
        <taxon>Ecdysozoa</taxon>
        <taxon>Arthropoda</taxon>
        <taxon>Hexapoda</taxon>
        <taxon>Insecta</taxon>
        <taxon>Pterygota</taxon>
        <taxon>Palaeoptera</taxon>
        <taxon>Odonata</taxon>
        <taxon>Epiprocta</taxon>
        <taxon>Anisoptera</taxon>
        <taxon>Libelluloidea</taxon>
        <taxon>Libellulidae</taxon>
        <taxon>Ladona</taxon>
    </lineage>
</organism>
<dbReference type="SMART" id="SM00829">
    <property type="entry name" value="PKS_ER"/>
    <property type="match status" value="1"/>
</dbReference>
<reference evidence="3" key="1">
    <citation type="submission" date="2013-04" db="EMBL/GenBank/DDBJ databases">
        <authorList>
            <person name="Qu J."/>
            <person name="Murali S.C."/>
            <person name="Bandaranaike D."/>
            <person name="Bellair M."/>
            <person name="Blankenburg K."/>
            <person name="Chao H."/>
            <person name="Dinh H."/>
            <person name="Doddapaneni H."/>
            <person name="Downs B."/>
            <person name="Dugan-Rocha S."/>
            <person name="Elkadiri S."/>
            <person name="Gnanaolivu R.D."/>
            <person name="Hernandez B."/>
            <person name="Javaid M."/>
            <person name="Jayaseelan J.C."/>
            <person name="Lee S."/>
            <person name="Li M."/>
            <person name="Ming W."/>
            <person name="Munidasa M."/>
            <person name="Muniz J."/>
            <person name="Nguyen L."/>
            <person name="Ongeri F."/>
            <person name="Osuji N."/>
            <person name="Pu L.-L."/>
            <person name="Puazo M."/>
            <person name="Qu C."/>
            <person name="Quiroz J."/>
            <person name="Raj R."/>
            <person name="Weissenberger G."/>
            <person name="Xin Y."/>
            <person name="Zou X."/>
            <person name="Han Y."/>
            <person name="Richards S."/>
            <person name="Worley K."/>
            <person name="Muzny D."/>
            <person name="Gibbs R."/>
        </authorList>
    </citation>
    <scope>NUCLEOTIDE SEQUENCE</scope>
    <source>
        <strain evidence="3">Sampled in the wild</strain>
    </source>
</reference>
<dbReference type="InterPro" id="IPR011032">
    <property type="entry name" value="GroES-like_sf"/>
</dbReference>
<comment type="caution">
    <text evidence="3">The sequence shown here is derived from an EMBL/GenBank/DDBJ whole genome shotgun (WGS) entry which is preliminary data.</text>
</comment>
<evidence type="ECO:0000256" key="1">
    <source>
        <dbReference type="SAM" id="MobiDB-lite"/>
    </source>
</evidence>
<keyword evidence="4" id="KW-1185">Reference proteome</keyword>
<dbReference type="Gene3D" id="3.90.180.10">
    <property type="entry name" value="Medium-chain alcohol dehydrogenases, catalytic domain"/>
    <property type="match status" value="2"/>
</dbReference>
<feature type="domain" description="Enoyl reductase (ER)" evidence="2">
    <location>
        <begin position="137"/>
        <end position="445"/>
    </location>
</feature>
<dbReference type="GO" id="GO:0005739">
    <property type="term" value="C:mitochondrion"/>
    <property type="evidence" value="ECO:0007669"/>
    <property type="project" value="TreeGrafter"/>
</dbReference>
<proteinExistence type="predicted"/>
<dbReference type="EMBL" id="KZ308212">
    <property type="protein sequence ID" value="KAG8224767.1"/>
    <property type="molecule type" value="Genomic_DNA"/>
</dbReference>
<evidence type="ECO:0000259" key="2">
    <source>
        <dbReference type="SMART" id="SM00829"/>
    </source>
</evidence>
<dbReference type="Pfam" id="PF13602">
    <property type="entry name" value="ADH_zinc_N_2"/>
    <property type="match status" value="1"/>
</dbReference>
<dbReference type="PANTHER" id="PTHR11695:SF294">
    <property type="entry name" value="RETICULON-4-INTERACTING PROTEIN 1, MITOCHONDRIAL"/>
    <property type="match status" value="1"/>
</dbReference>
<sequence length="478" mass="51800">MDEVSLLVSQRLEALQIRTLSSLDAARVLFRGHLQNGIIWLNDVWAGERAQVLREAALQLQVWSLETYSRARESISQMNYEEVVQRLRQIYLSEFAGPQVYWCSFGAVSGITLGRRWHPAYLHPPGMRAVVCKNSKGIDGVTMVEDAPSPTITRSDQIIIQVRCTSIDPVDIKVCNGYGHVLRKHLGKYHPEIPNKEHPLVLGRDGSGVVVEVGDDVKGFSPGDEVWFAIPPWAPRGGTMSQLLLIMGVGEIGGDKIGLERGHAVAGLWGTVIAHKPRGVGFEGASTIPFSACTAWEAVTVGARLAPDTTPGKRFDVVFNTVGPVLLEECLNSCKDEDPGRGIPAGIMVNAYARPIASDSRGIILGAICSIWACIRALILSSLELDGRSVGWVGVNTAKEALTQFGRLIEEGRIIPVVGKIFSVGDAEMAFQHADTTDPLGKTVIRFSKVASTLYAARSGQSTPNGSLSSRSAWLLKE</sequence>
<accession>A0A8K0NWZ2</accession>
<gene>
    <name evidence="3" type="ORF">J437_LFUL002210</name>
</gene>
<dbReference type="InterPro" id="IPR050700">
    <property type="entry name" value="YIM1/Zinc_Alcohol_DH_Fams"/>
</dbReference>
<dbReference type="InterPro" id="IPR013154">
    <property type="entry name" value="ADH-like_N"/>
</dbReference>
<dbReference type="OrthoDB" id="9930022at2759"/>
<dbReference type="InterPro" id="IPR020843">
    <property type="entry name" value="ER"/>
</dbReference>
<dbReference type="Pfam" id="PF08240">
    <property type="entry name" value="ADH_N"/>
    <property type="match status" value="1"/>
</dbReference>